<keyword evidence="1" id="KW-0812">Transmembrane</keyword>
<proteinExistence type="predicted"/>
<reference evidence="2 3" key="1">
    <citation type="submission" date="2014-04" db="EMBL/GenBank/DDBJ databases">
        <title>Genome assembly of Hyalangium minutum DSM 14724.</title>
        <authorList>
            <person name="Sharma G."/>
            <person name="Subramanian S."/>
        </authorList>
    </citation>
    <scope>NUCLEOTIDE SEQUENCE [LARGE SCALE GENOMIC DNA]</scope>
    <source>
        <strain evidence="2 3">DSM 14724</strain>
    </source>
</reference>
<feature type="transmembrane region" description="Helical" evidence="1">
    <location>
        <begin position="6"/>
        <end position="28"/>
    </location>
</feature>
<protein>
    <submittedName>
        <fullName evidence="2">Uncharacterized protein</fullName>
    </submittedName>
</protein>
<evidence type="ECO:0000313" key="3">
    <source>
        <dbReference type="Proteomes" id="UP000028725"/>
    </source>
</evidence>
<gene>
    <name evidence="2" type="ORF">DB31_3327</name>
</gene>
<keyword evidence="3" id="KW-1185">Reference proteome</keyword>
<organism evidence="2 3">
    <name type="scientific">Hyalangium minutum</name>
    <dbReference type="NCBI Taxonomy" id="394096"/>
    <lineage>
        <taxon>Bacteria</taxon>
        <taxon>Pseudomonadati</taxon>
        <taxon>Myxococcota</taxon>
        <taxon>Myxococcia</taxon>
        <taxon>Myxococcales</taxon>
        <taxon>Cystobacterineae</taxon>
        <taxon>Archangiaceae</taxon>
        <taxon>Hyalangium</taxon>
    </lineage>
</organism>
<name>A0A085WU34_9BACT</name>
<accession>A0A085WU34</accession>
<dbReference type="EMBL" id="JMCB01000002">
    <property type="protein sequence ID" value="KFE71197.1"/>
    <property type="molecule type" value="Genomic_DNA"/>
</dbReference>
<sequence>MLVVWSALLGVLIFMGIIVVTLVFGAAAHRAEKKELLRSETERLAGLDGDVTAETPHPIHDRYVEA</sequence>
<comment type="caution">
    <text evidence="2">The sequence shown here is derived from an EMBL/GenBank/DDBJ whole genome shotgun (WGS) entry which is preliminary data.</text>
</comment>
<dbReference type="RefSeq" id="WP_044182856.1">
    <property type="nucleotide sequence ID" value="NZ_JMCB01000002.1"/>
</dbReference>
<dbReference type="AlphaFoldDB" id="A0A085WU34"/>
<keyword evidence="1" id="KW-0472">Membrane</keyword>
<keyword evidence="1" id="KW-1133">Transmembrane helix</keyword>
<evidence type="ECO:0000256" key="1">
    <source>
        <dbReference type="SAM" id="Phobius"/>
    </source>
</evidence>
<dbReference type="Proteomes" id="UP000028725">
    <property type="component" value="Unassembled WGS sequence"/>
</dbReference>
<evidence type="ECO:0000313" key="2">
    <source>
        <dbReference type="EMBL" id="KFE71197.1"/>
    </source>
</evidence>